<dbReference type="OMA" id="CCIKEVF"/>
<dbReference type="GO" id="GO:0031177">
    <property type="term" value="F:phosphopantetheine binding"/>
    <property type="evidence" value="ECO:0007669"/>
    <property type="project" value="TreeGrafter"/>
</dbReference>
<feature type="domain" description="Carrier" evidence="5">
    <location>
        <begin position="1569"/>
        <end position="1644"/>
    </location>
</feature>
<keyword evidence="2" id="KW-0597">Phosphoprotein</keyword>
<dbReference type="Proteomes" id="UP000076632">
    <property type="component" value="Unassembled WGS sequence"/>
</dbReference>
<dbReference type="SMR" id="A0A165IQ53"/>
<dbReference type="PANTHER" id="PTHR45527">
    <property type="entry name" value="NONRIBOSOMAL PEPTIDE SYNTHETASE"/>
    <property type="match status" value="1"/>
</dbReference>
<dbReference type="GO" id="GO:0005737">
    <property type="term" value="C:cytoplasm"/>
    <property type="evidence" value="ECO:0007669"/>
    <property type="project" value="TreeGrafter"/>
</dbReference>
<dbReference type="GO" id="GO:0043041">
    <property type="term" value="P:amino acid activation for nonribosomal peptide biosynthetic process"/>
    <property type="evidence" value="ECO:0007669"/>
    <property type="project" value="TreeGrafter"/>
</dbReference>
<keyword evidence="7" id="KW-1185">Reference proteome</keyword>
<dbReference type="SUPFAM" id="SSF56801">
    <property type="entry name" value="Acetyl-CoA synthetase-like"/>
    <property type="match status" value="2"/>
</dbReference>
<evidence type="ECO:0000256" key="4">
    <source>
        <dbReference type="ARBA" id="ARBA00029454"/>
    </source>
</evidence>
<dbReference type="PROSITE" id="PS50075">
    <property type="entry name" value="CARRIER"/>
    <property type="match status" value="2"/>
</dbReference>
<dbReference type="InterPro" id="IPR020845">
    <property type="entry name" value="AMP-binding_CS"/>
</dbReference>
<evidence type="ECO:0000256" key="1">
    <source>
        <dbReference type="ARBA" id="ARBA00022450"/>
    </source>
</evidence>
<keyword evidence="1" id="KW-0596">Phosphopantetheine</keyword>
<dbReference type="Pfam" id="PF00668">
    <property type="entry name" value="Condensation"/>
    <property type="match status" value="2"/>
</dbReference>
<sequence length="2106" mass="232664">MSPFSANSEGVVEPHIQPKGQTHQYNTLIDLFHHSVTTNPRGIALDDWTKEPPSRKQLTYGELDVASTNLCQHLRERGVGPGSIIPILSTRCFGMAIATLAVLKARACYVPVDLSSWAKDRIEKTLSIVDFQILISTDESSLDVYPECGVLLEPNSTTFAMKSLGEETVDHSSCLQPLWGNGTDLAYIIFTSGTTGTPKGVMVSQESITAYVQEGSPGPPFNLDVDISSRVLLICSIAFDACVAIMFSTLCNGGTLVLADPPTLAAASDACSILILTPSILATLNPANKYQSVRAIFLGGESPTSTLVSAWASANRRIYNGYGPTEATCGALMAELKPDHPITVGKPISFADIRLIDPSTLEESEEGELYIGGIGVAVGYYRNPELTGKSFVTRNGTRYYKTGDYAKTTPEGIVLCGRRDYFVKNRGFLINLEGDVEPAMASFPGVQAAIALQYKGRLHGFVTPAKAKMHLREYLGQHFSNFLIPDVFHGMDSFPNTSNGKVDRRALLALLEEANHALEPLDFNETLTPRDAVRRAFSGALGVPEKQIFDSSSFIDLGGHSLAAVMVVSNLQKLSYSVEVSRVLQLDNVATLALSLKPFDTTAGADSDWLYEASYNFKQGIEPSLLKDVEVETVAPMTDIQTRMIRASIENPGHNFIKAAMTFEHDVESISETLRYIWTNALQPHSIFRTSFLLSSGKGVQIVHKSFTMRWEEIEVSEDDWPVSCKESESLEAAHSKVFNEQDILTLFHFKLLVVRHRKTRLIWTIHHSLIDGYSVAGVFSGVRAVANGENLSEVPHFAEAAFHLQHIEHQMAEAAERFWADTLKDFSADCRLRISPPANSQASSQGGQKFTLRATLSGLDQCARKHRVTAATILYAAWGTLLSRYTRSERVTFGAVLSGRNLPIPLIDQIVGPFINTLPFPIHVDDEISIYDILHQTFETLCGMFDHQWSSNSLIQKATGTRGTDFFETVFALQFDLPSTLGDWTQLRAPIALTFEESTEAPLTVLVEEASGNIVLRCLYKRSYFSAGIMKQMMSQFDTILETFMRSDPDDFLGEVSSDIVDRSYLATHFNGIDRSNEPYNGPRTLKAAFSRSVNAHFYLPAVEWRASILSYGELDERTNALASSLAPHIAAGDIVCILSDGSIEWLCAILAVIKLGAAYCPIDQSLPQERQKLIVSASKCACIIYPSDSFEDTCKSFEGKACFNVQSCLLDAENERDFSERESSPEDRVCLIFTSGSTGVPKGVQLQNIGILSLLDHEPARLHSKPGQRNAQLLSLGFDCCVNEIFSTLCFGATLVLKDLRDPLAHLTQVDATMATPSLLSVLDPLHYTNLKIVTLAGEAVPQSLVDRWGHGRVLQNGYGPAECTLLCLVGELKPGQKVSIGRPVPRSVCYILDQRLRLVPIGVSGEVFISGVQVTPGYFDSNEPSGKNFLPDPWHDGWQMYRTGDIGRWLETGEVEYVGREDNQIKLRGYRIDLGDIEANVCAILPDIRSTAALIIDGNLVIFVSAEGLDTFSAQRRLQEILPHFCRPFRVIALEQFPTSSNQKIDRKALSMLPASRIAPVDPIETETERVVSEVWKQVLGKTSSFEIGAQDNFFDLGGHSLLQIQLAKKLSDAFGVHISLRDIIQHQILRDLCKDLDVIISKESGSKPMSFLSSSPVEKAELMPLSYLEKDLFTEIMGVKETTAFNMPFVAHIKGNIDICVLSQAVKEVLLCNSILRARYTLVDGLPCRSIASRVQNPTIISGKHPSNFIQQEIDRPFSLAEESPVRVCLLSDRPSSSLLVITMAHIIGDATSLGIFLRQISKQYSHLVGCNGLFDSSTADNLRSDQQALNYQDWACWARDQLPNPSSEQFWRSYLADLPPPLGLVTHERPRKYRGMSRRWSLRPSLSRQLKQFASEAGVTQHQLMLAVIALVVRNHWTGKNDVILGAPFADRIEPGTEEMLGLFLDRVPIRVKTDIGHNASAFTLLDQTRESSQAAIANFMPFHHIRRLLDDYATASDSASLIEVMVTYHTVDEAVDEALQFPDVSIERIHAHARGSKFPLMFEFTESNSEIAIDIEYDMDSLGDDKMDAIESTLAVVLELVAQRKKMGEIFSVLSIAQSV</sequence>
<organism evidence="6 7">
    <name type="scientific">Xylona heveae (strain CBS 132557 / TC161)</name>
    <dbReference type="NCBI Taxonomy" id="1328760"/>
    <lineage>
        <taxon>Eukaryota</taxon>
        <taxon>Fungi</taxon>
        <taxon>Dikarya</taxon>
        <taxon>Ascomycota</taxon>
        <taxon>Pezizomycotina</taxon>
        <taxon>Xylonomycetes</taxon>
        <taxon>Xylonales</taxon>
        <taxon>Xylonaceae</taxon>
        <taxon>Xylona</taxon>
    </lineage>
</organism>
<dbReference type="InterPro" id="IPR045851">
    <property type="entry name" value="AMP-bd_C_sf"/>
</dbReference>
<dbReference type="CDD" id="cd19537">
    <property type="entry name" value="C_NRPS-like"/>
    <property type="match status" value="1"/>
</dbReference>
<dbReference type="Gene3D" id="3.30.559.10">
    <property type="entry name" value="Chloramphenicol acetyltransferase-like domain"/>
    <property type="match status" value="2"/>
</dbReference>
<dbReference type="Pfam" id="PF00501">
    <property type="entry name" value="AMP-binding"/>
    <property type="match status" value="2"/>
</dbReference>
<dbReference type="RefSeq" id="XP_018190776.1">
    <property type="nucleotide sequence ID" value="XM_018331823.1"/>
</dbReference>
<dbReference type="InterPro" id="IPR001242">
    <property type="entry name" value="Condensation_dom"/>
</dbReference>
<keyword evidence="3" id="KW-0436">Ligase</keyword>
<dbReference type="InterPro" id="IPR023213">
    <property type="entry name" value="CAT-like_dom_sf"/>
</dbReference>
<dbReference type="OrthoDB" id="416786at2759"/>
<dbReference type="Gene3D" id="3.30.300.30">
    <property type="match status" value="2"/>
</dbReference>
<dbReference type="InterPro" id="IPR036736">
    <property type="entry name" value="ACP-like_sf"/>
</dbReference>
<reference evidence="6 7" key="1">
    <citation type="journal article" date="2016" name="Fungal Biol.">
        <title>The genome of Xylona heveae provides a window into fungal endophytism.</title>
        <authorList>
            <person name="Gazis R."/>
            <person name="Kuo A."/>
            <person name="Riley R."/>
            <person name="LaButti K."/>
            <person name="Lipzen A."/>
            <person name="Lin J."/>
            <person name="Amirebrahimi M."/>
            <person name="Hesse C.N."/>
            <person name="Spatafora J.W."/>
            <person name="Henrissat B."/>
            <person name="Hainaut M."/>
            <person name="Grigoriev I.V."/>
            <person name="Hibbett D.S."/>
        </authorList>
    </citation>
    <scope>NUCLEOTIDE SEQUENCE [LARGE SCALE GENOMIC DNA]</scope>
    <source>
        <strain evidence="6 7">TC161</strain>
    </source>
</reference>
<feature type="domain" description="Carrier" evidence="5">
    <location>
        <begin position="524"/>
        <end position="600"/>
    </location>
</feature>
<accession>A0A165IQ53</accession>
<dbReference type="InterPro" id="IPR042099">
    <property type="entry name" value="ANL_N_sf"/>
</dbReference>
<dbReference type="Gene3D" id="1.10.1200.10">
    <property type="entry name" value="ACP-like"/>
    <property type="match status" value="2"/>
</dbReference>
<dbReference type="Gene3D" id="3.30.559.30">
    <property type="entry name" value="Nonribosomal peptide synthetase, condensation domain"/>
    <property type="match status" value="2"/>
</dbReference>
<evidence type="ECO:0000256" key="3">
    <source>
        <dbReference type="ARBA" id="ARBA00022598"/>
    </source>
</evidence>
<dbReference type="InterPro" id="IPR006162">
    <property type="entry name" value="Ppantetheine_attach_site"/>
</dbReference>
<dbReference type="PANTHER" id="PTHR45527:SF11">
    <property type="entry name" value="NONRIBOSOMAL PEPTIDE SYNTHETASE 5"/>
    <property type="match status" value="1"/>
</dbReference>
<dbReference type="PROSITE" id="PS00455">
    <property type="entry name" value="AMP_BINDING"/>
    <property type="match status" value="2"/>
</dbReference>
<dbReference type="NCBIfam" id="TIGR01733">
    <property type="entry name" value="AA-adenyl-dom"/>
    <property type="match status" value="1"/>
</dbReference>
<dbReference type="InterPro" id="IPR000873">
    <property type="entry name" value="AMP-dep_synth/lig_dom"/>
</dbReference>
<dbReference type="SUPFAM" id="SSF52777">
    <property type="entry name" value="CoA-dependent acyltransferases"/>
    <property type="match status" value="4"/>
</dbReference>
<comment type="similarity">
    <text evidence="4">Belongs to the NRP synthetase family.</text>
</comment>
<gene>
    <name evidence="6" type="ORF">L228DRAFT_244017</name>
</gene>
<evidence type="ECO:0000313" key="7">
    <source>
        <dbReference type="Proteomes" id="UP000076632"/>
    </source>
</evidence>
<dbReference type="Pfam" id="PF00550">
    <property type="entry name" value="PP-binding"/>
    <property type="match status" value="2"/>
</dbReference>
<dbReference type="GO" id="GO:0016874">
    <property type="term" value="F:ligase activity"/>
    <property type="evidence" value="ECO:0007669"/>
    <property type="project" value="UniProtKB-KW"/>
</dbReference>
<dbReference type="STRING" id="1328760.A0A165IQ53"/>
<evidence type="ECO:0000313" key="6">
    <source>
        <dbReference type="EMBL" id="KZF25221.1"/>
    </source>
</evidence>
<evidence type="ECO:0000256" key="2">
    <source>
        <dbReference type="ARBA" id="ARBA00022553"/>
    </source>
</evidence>
<dbReference type="InterPro" id="IPR009081">
    <property type="entry name" value="PP-bd_ACP"/>
</dbReference>
<protein>
    <submittedName>
        <fullName evidence="6">Nonribosomal peptide synthase GliP2</fullName>
    </submittedName>
</protein>
<dbReference type="EMBL" id="KV407455">
    <property type="protein sequence ID" value="KZF25221.1"/>
    <property type="molecule type" value="Genomic_DNA"/>
</dbReference>
<dbReference type="InParanoid" id="A0A165IQ53"/>
<proteinExistence type="inferred from homology"/>
<name>A0A165IQ53_XYLHT</name>
<dbReference type="GeneID" id="28896960"/>
<dbReference type="Gene3D" id="3.40.50.12780">
    <property type="entry name" value="N-terminal domain of ligase-like"/>
    <property type="match status" value="2"/>
</dbReference>
<dbReference type="GO" id="GO:0044550">
    <property type="term" value="P:secondary metabolite biosynthetic process"/>
    <property type="evidence" value="ECO:0007669"/>
    <property type="project" value="TreeGrafter"/>
</dbReference>
<dbReference type="SUPFAM" id="SSF47336">
    <property type="entry name" value="ACP-like"/>
    <property type="match status" value="2"/>
</dbReference>
<evidence type="ECO:0000259" key="5">
    <source>
        <dbReference type="PROSITE" id="PS50075"/>
    </source>
</evidence>
<dbReference type="PROSITE" id="PS00012">
    <property type="entry name" value="PHOSPHOPANTETHEINE"/>
    <property type="match status" value="2"/>
</dbReference>
<dbReference type="InterPro" id="IPR010071">
    <property type="entry name" value="AA_adenyl_dom"/>
</dbReference>